<evidence type="ECO:0000313" key="2">
    <source>
        <dbReference type="Proteomes" id="UP000053268"/>
    </source>
</evidence>
<reference evidence="1 2" key="1">
    <citation type="journal article" date="2015" name="Nat. Commun.">
        <title>Outbred genome sequencing and CRISPR/Cas9 gene editing in butterflies.</title>
        <authorList>
            <person name="Li X."/>
            <person name="Fan D."/>
            <person name="Zhang W."/>
            <person name="Liu G."/>
            <person name="Zhang L."/>
            <person name="Zhao L."/>
            <person name="Fang X."/>
            <person name="Chen L."/>
            <person name="Dong Y."/>
            <person name="Chen Y."/>
            <person name="Ding Y."/>
            <person name="Zhao R."/>
            <person name="Feng M."/>
            <person name="Zhu Y."/>
            <person name="Feng Y."/>
            <person name="Jiang X."/>
            <person name="Zhu D."/>
            <person name="Xiang H."/>
            <person name="Feng X."/>
            <person name="Li S."/>
            <person name="Wang J."/>
            <person name="Zhang G."/>
            <person name="Kronforst M.R."/>
            <person name="Wang W."/>
        </authorList>
    </citation>
    <scope>NUCLEOTIDE SEQUENCE [LARGE SCALE GENOMIC DNA]</scope>
    <source>
        <strain evidence="1">Ya'a_city_454_Px</strain>
        <tissue evidence="1">Whole body</tissue>
    </source>
</reference>
<dbReference type="AlphaFoldDB" id="A0A194QKH6"/>
<sequence>MSSMSERRAWSQALGELLRHVSEREPELAEEVVPGAHRAWLARAFAVPDRLARAALLRNTAADFAALAATWLRRADLASDRLLSACWGNVGDALAAHLPPHTAHDAEVERVAEDHVLFLRCLRTAFGRDEKKKRGIKFAGDADDEPTVHAELVPGAARYHRHLQETVERTCALYLQHAAPGLLRPLHALLVEFESGPLLAALAARLGVPSVFALYETVLRARLQNEGEDGRPLLDVVFLLLKHLDDEEQDEVFRSFERLPPPALEWCVSLSVSPPHCAPPAPPAPPAARRWLRGALVQRALLALAARALDPHDPHDPHAADLLLHCLGHDPQGESITSDETIGLIVEQVCEAVSLVAEGEGQGEGEGREAAERRARTAAQVCSALAGTRNAHCARLAHALFSLQLHVPGGLVSPDTWAEVRCAWRAALSALSPAPGRRLRARLVRLVHAHLAQRYVHLAGGRNNLVHCIHTPHK</sequence>
<proteinExistence type="predicted"/>
<accession>A0A194QKH6</accession>
<keyword evidence="2" id="KW-1185">Reference proteome</keyword>
<gene>
    <name evidence="1" type="ORF">RR46_02056</name>
</gene>
<protein>
    <submittedName>
        <fullName evidence="1">Uncharacterized protein</fullName>
    </submittedName>
</protein>
<dbReference type="EMBL" id="KQ458714">
    <property type="protein sequence ID" value="KPJ05420.1"/>
    <property type="molecule type" value="Genomic_DNA"/>
</dbReference>
<organism evidence="1 2">
    <name type="scientific">Papilio xuthus</name>
    <name type="common">Asian swallowtail butterfly</name>
    <dbReference type="NCBI Taxonomy" id="66420"/>
    <lineage>
        <taxon>Eukaryota</taxon>
        <taxon>Metazoa</taxon>
        <taxon>Ecdysozoa</taxon>
        <taxon>Arthropoda</taxon>
        <taxon>Hexapoda</taxon>
        <taxon>Insecta</taxon>
        <taxon>Pterygota</taxon>
        <taxon>Neoptera</taxon>
        <taxon>Endopterygota</taxon>
        <taxon>Lepidoptera</taxon>
        <taxon>Glossata</taxon>
        <taxon>Ditrysia</taxon>
        <taxon>Papilionoidea</taxon>
        <taxon>Papilionidae</taxon>
        <taxon>Papilioninae</taxon>
        <taxon>Papilio</taxon>
    </lineage>
</organism>
<name>A0A194QKH6_PAPXU</name>
<evidence type="ECO:0000313" key="1">
    <source>
        <dbReference type="EMBL" id="KPJ05420.1"/>
    </source>
</evidence>
<dbReference type="Proteomes" id="UP000053268">
    <property type="component" value="Unassembled WGS sequence"/>
</dbReference>